<organism evidence="2 3">
    <name type="scientific">Marinactinospora rubrisoli</name>
    <dbReference type="NCBI Taxonomy" id="2715399"/>
    <lineage>
        <taxon>Bacteria</taxon>
        <taxon>Bacillati</taxon>
        <taxon>Actinomycetota</taxon>
        <taxon>Actinomycetes</taxon>
        <taxon>Streptosporangiales</taxon>
        <taxon>Nocardiopsidaceae</taxon>
        <taxon>Marinactinospora</taxon>
    </lineage>
</organism>
<dbReference type="EMBL" id="JBHTBH010000015">
    <property type="protein sequence ID" value="MFC7331109.1"/>
    <property type="molecule type" value="Genomic_DNA"/>
</dbReference>
<protein>
    <submittedName>
        <fullName evidence="2">Ribosomal protein L7/L12</fullName>
    </submittedName>
</protein>
<dbReference type="GO" id="GO:0005840">
    <property type="term" value="C:ribosome"/>
    <property type="evidence" value="ECO:0007669"/>
    <property type="project" value="UniProtKB-KW"/>
</dbReference>
<dbReference type="InterPro" id="IPR014719">
    <property type="entry name" value="Ribosomal_bL12_C/ClpS-like"/>
</dbReference>
<dbReference type="RefSeq" id="WP_379873746.1">
    <property type="nucleotide sequence ID" value="NZ_JBHTBH010000015.1"/>
</dbReference>
<evidence type="ECO:0000313" key="2">
    <source>
        <dbReference type="EMBL" id="MFC7331109.1"/>
    </source>
</evidence>
<feature type="transmembrane region" description="Helical" evidence="1">
    <location>
        <begin position="6"/>
        <end position="24"/>
    </location>
</feature>
<sequence length="131" mass="13650">MNESVVLLLVPVAFVAGLLVAGLARRSPQRSRPPRPVSADTLERARALIAQGKPVHAIKGVREETGMGLAEAKALVDALSQGRPVPGAPAVALAARVRDLRDEDRAAAIALVVAETGMTEAEAVRFADALD</sequence>
<keyword evidence="3" id="KW-1185">Reference proteome</keyword>
<keyword evidence="1" id="KW-0472">Membrane</keyword>
<name>A0ABW2KM95_9ACTN</name>
<dbReference type="Gene3D" id="3.30.1390.10">
    <property type="match status" value="1"/>
</dbReference>
<keyword evidence="2" id="KW-0687">Ribonucleoprotein</keyword>
<gene>
    <name evidence="2" type="ORF">ACFQRF_25555</name>
</gene>
<accession>A0ABW2KM95</accession>
<keyword evidence="1" id="KW-0812">Transmembrane</keyword>
<comment type="caution">
    <text evidence="2">The sequence shown here is derived from an EMBL/GenBank/DDBJ whole genome shotgun (WGS) entry which is preliminary data.</text>
</comment>
<reference evidence="3" key="1">
    <citation type="journal article" date="2019" name="Int. J. Syst. Evol. Microbiol.">
        <title>The Global Catalogue of Microorganisms (GCM) 10K type strain sequencing project: providing services to taxonomists for standard genome sequencing and annotation.</title>
        <authorList>
            <consortium name="The Broad Institute Genomics Platform"/>
            <consortium name="The Broad Institute Genome Sequencing Center for Infectious Disease"/>
            <person name="Wu L."/>
            <person name="Ma J."/>
        </authorList>
    </citation>
    <scope>NUCLEOTIDE SEQUENCE [LARGE SCALE GENOMIC DNA]</scope>
    <source>
        <strain evidence="3">CGMCC 4.7382</strain>
    </source>
</reference>
<evidence type="ECO:0000256" key="1">
    <source>
        <dbReference type="SAM" id="Phobius"/>
    </source>
</evidence>
<evidence type="ECO:0000313" key="3">
    <source>
        <dbReference type="Proteomes" id="UP001596540"/>
    </source>
</evidence>
<keyword evidence="2" id="KW-0689">Ribosomal protein</keyword>
<proteinExistence type="predicted"/>
<dbReference type="Proteomes" id="UP001596540">
    <property type="component" value="Unassembled WGS sequence"/>
</dbReference>
<keyword evidence="1" id="KW-1133">Transmembrane helix</keyword>